<sequence length="145" mass="15927">MGKLYFSCTNCWDNSILRKTEYPNDTDGPENSKVFSPAAWVTARLFPSESCSSRRRKSVLQHLACLRPLPVLISPVHSPHPLTQAFPPASCPLLASTSPVRSLLPPSCRRIAPTSSDRSLCPLGCFPPAACVDFARPLTSCNMRR</sequence>
<evidence type="ECO:0000313" key="1">
    <source>
        <dbReference type="EMBL" id="KJA15316.1"/>
    </source>
</evidence>
<organism evidence="1 2">
    <name type="scientific">Hypholoma sublateritium (strain FD-334 SS-4)</name>
    <dbReference type="NCBI Taxonomy" id="945553"/>
    <lineage>
        <taxon>Eukaryota</taxon>
        <taxon>Fungi</taxon>
        <taxon>Dikarya</taxon>
        <taxon>Basidiomycota</taxon>
        <taxon>Agaricomycotina</taxon>
        <taxon>Agaricomycetes</taxon>
        <taxon>Agaricomycetidae</taxon>
        <taxon>Agaricales</taxon>
        <taxon>Agaricineae</taxon>
        <taxon>Strophariaceae</taxon>
        <taxon>Hypholoma</taxon>
    </lineage>
</organism>
<evidence type="ECO:0000313" key="2">
    <source>
        <dbReference type="Proteomes" id="UP000054270"/>
    </source>
</evidence>
<protein>
    <submittedName>
        <fullName evidence="1">Uncharacterized protein</fullName>
    </submittedName>
</protein>
<gene>
    <name evidence="1" type="ORF">HYPSUDRAFT_72107</name>
</gene>
<dbReference type="Proteomes" id="UP000054270">
    <property type="component" value="Unassembled WGS sequence"/>
</dbReference>
<reference evidence="2" key="1">
    <citation type="submission" date="2014-04" db="EMBL/GenBank/DDBJ databases">
        <title>Evolutionary Origins and Diversification of the Mycorrhizal Mutualists.</title>
        <authorList>
            <consortium name="DOE Joint Genome Institute"/>
            <consortium name="Mycorrhizal Genomics Consortium"/>
            <person name="Kohler A."/>
            <person name="Kuo A."/>
            <person name="Nagy L.G."/>
            <person name="Floudas D."/>
            <person name="Copeland A."/>
            <person name="Barry K.W."/>
            <person name="Cichocki N."/>
            <person name="Veneault-Fourrey C."/>
            <person name="LaButti K."/>
            <person name="Lindquist E.A."/>
            <person name="Lipzen A."/>
            <person name="Lundell T."/>
            <person name="Morin E."/>
            <person name="Murat C."/>
            <person name="Riley R."/>
            <person name="Ohm R."/>
            <person name="Sun H."/>
            <person name="Tunlid A."/>
            <person name="Henrissat B."/>
            <person name="Grigoriev I.V."/>
            <person name="Hibbett D.S."/>
            <person name="Martin F."/>
        </authorList>
    </citation>
    <scope>NUCLEOTIDE SEQUENCE [LARGE SCALE GENOMIC DNA]</scope>
    <source>
        <strain evidence="2">FD-334 SS-4</strain>
    </source>
</reference>
<proteinExistence type="predicted"/>
<dbReference type="EMBL" id="KN817648">
    <property type="protein sequence ID" value="KJA15316.1"/>
    <property type="molecule type" value="Genomic_DNA"/>
</dbReference>
<accession>A0A0D2NF74</accession>
<name>A0A0D2NF74_HYPSF</name>
<dbReference type="AlphaFoldDB" id="A0A0D2NF74"/>
<keyword evidence="2" id="KW-1185">Reference proteome</keyword>